<name>A0AA95SPZ3_9BURK</name>
<organism evidence="6 7">
    <name type="scientific">Paucibacter sediminis</name>
    <dbReference type="NCBI Taxonomy" id="3019553"/>
    <lineage>
        <taxon>Bacteria</taxon>
        <taxon>Pseudomonadati</taxon>
        <taxon>Pseudomonadota</taxon>
        <taxon>Betaproteobacteria</taxon>
        <taxon>Burkholderiales</taxon>
        <taxon>Sphaerotilaceae</taxon>
        <taxon>Roseateles</taxon>
    </lineage>
</organism>
<evidence type="ECO:0000313" key="6">
    <source>
        <dbReference type="EMBL" id="WIT12845.1"/>
    </source>
</evidence>
<dbReference type="EMBL" id="CP116346">
    <property type="protein sequence ID" value="WIT12845.1"/>
    <property type="molecule type" value="Genomic_DNA"/>
</dbReference>
<dbReference type="PANTHER" id="PTHR30419:SF31">
    <property type="entry name" value="BLR3139 PROTEIN"/>
    <property type="match status" value="1"/>
</dbReference>
<evidence type="ECO:0000313" key="7">
    <source>
        <dbReference type="Proteomes" id="UP001177769"/>
    </source>
</evidence>
<keyword evidence="3" id="KW-0238">DNA-binding</keyword>
<dbReference type="Pfam" id="PF00126">
    <property type="entry name" value="HTH_1"/>
    <property type="match status" value="1"/>
</dbReference>
<dbReference type="GO" id="GO:0005829">
    <property type="term" value="C:cytosol"/>
    <property type="evidence" value="ECO:0007669"/>
    <property type="project" value="TreeGrafter"/>
</dbReference>
<dbReference type="PROSITE" id="PS50931">
    <property type="entry name" value="HTH_LYSR"/>
    <property type="match status" value="1"/>
</dbReference>
<dbReference type="InterPro" id="IPR036390">
    <property type="entry name" value="WH_DNA-bd_sf"/>
</dbReference>
<dbReference type="InterPro" id="IPR050950">
    <property type="entry name" value="HTH-type_LysR_regulators"/>
</dbReference>
<evidence type="ECO:0000256" key="4">
    <source>
        <dbReference type="ARBA" id="ARBA00023163"/>
    </source>
</evidence>
<evidence type="ECO:0000256" key="1">
    <source>
        <dbReference type="ARBA" id="ARBA00009437"/>
    </source>
</evidence>
<dbReference type="SUPFAM" id="SSF53850">
    <property type="entry name" value="Periplasmic binding protein-like II"/>
    <property type="match status" value="1"/>
</dbReference>
<evidence type="ECO:0000259" key="5">
    <source>
        <dbReference type="PROSITE" id="PS50931"/>
    </source>
</evidence>
<dbReference type="CDD" id="cd05466">
    <property type="entry name" value="PBP2_LTTR_substrate"/>
    <property type="match status" value="1"/>
</dbReference>
<comment type="similarity">
    <text evidence="1">Belongs to the LysR transcriptional regulatory family.</text>
</comment>
<proteinExistence type="inferred from homology"/>
<keyword evidence="7" id="KW-1185">Reference proteome</keyword>
<dbReference type="SUPFAM" id="SSF46785">
    <property type="entry name" value="Winged helix' DNA-binding domain"/>
    <property type="match status" value="1"/>
</dbReference>
<dbReference type="GO" id="GO:0003700">
    <property type="term" value="F:DNA-binding transcription factor activity"/>
    <property type="evidence" value="ECO:0007669"/>
    <property type="project" value="InterPro"/>
</dbReference>
<dbReference type="RefSeq" id="WP_285233946.1">
    <property type="nucleotide sequence ID" value="NZ_CP116346.1"/>
</dbReference>
<dbReference type="InterPro" id="IPR036388">
    <property type="entry name" value="WH-like_DNA-bd_sf"/>
</dbReference>
<keyword evidence="2" id="KW-0805">Transcription regulation</keyword>
<reference evidence="6" key="1">
    <citation type="submission" date="2023-01" db="EMBL/GenBank/DDBJ databases">
        <title>Whole genome sequence of Paucibacter sp. S2-9 isolated from pond sediment.</title>
        <authorList>
            <person name="Jung J.Y."/>
        </authorList>
    </citation>
    <scope>NUCLEOTIDE SEQUENCE</scope>
    <source>
        <strain evidence="6">S2-9</strain>
    </source>
</reference>
<dbReference type="Pfam" id="PF03466">
    <property type="entry name" value="LysR_substrate"/>
    <property type="match status" value="1"/>
</dbReference>
<keyword evidence="4" id="KW-0804">Transcription</keyword>
<dbReference type="KEGG" id="pais:PFX98_04360"/>
<dbReference type="InterPro" id="IPR000847">
    <property type="entry name" value="LysR_HTH_N"/>
</dbReference>
<accession>A0AA95SPZ3</accession>
<dbReference type="Proteomes" id="UP001177769">
    <property type="component" value="Chromosome"/>
</dbReference>
<dbReference type="Gene3D" id="3.40.190.290">
    <property type="match status" value="1"/>
</dbReference>
<evidence type="ECO:0000256" key="2">
    <source>
        <dbReference type="ARBA" id="ARBA00023015"/>
    </source>
</evidence>
<gene>
    <name evidence="6" type="ORF">PFX98_04360</name>
</gene>
<dbReference type="InterPro" id="IPR005119">
    <property type="entry name" value="LysR_subst-bd"/>
</dbReference>
<evidence type="ECO:0000256" key="3">
    <source>
        <dbReference type="ARBA" id="ARBA00023125"/>
    </source>
</evidence>
<feature type="domain" description="HTH lysR-type" evidence="5">
    <location>
        <begin position="1"/>
        <end position="59"/>
    </location>
</feature>
<protein>
    <submittedName>
        <fullName evidence="6">LysR family transcriptional regulator</fullName>
    </submittedName>
</protein>
<dbReference type="GO" id="GO:0003677">
    <property type="term" value="F:DNA binding"/>
    <property type="evidence" value="ECO:0007669"/>
    <property type="project" value="UniProtKB-KW"/>
</dbReference>
<dbReference type="AlphaFoldDB" id="A0AA95SPZ3"/>
<dbReference type="Gene3D" id="1.10.10.10">
    <property type="entry name" value="Winged helix-like DNA-binding domain superfamily/Winged helix DNA-binding domain"/>
    <property type="match status" value="1"/>
</dbReference>
<sequence>MNLFVSLKYLVALDDHKHFGRAALACHVTQPALSNALRALEEHYACSIVKRGRAFAGFTEEGERVLATARQLLHEQELLQQELQSRVEAPRGHLLIGAVPTAMPVAARFVAMLQDRHPGIVPTLRSMSSIELETGLESLALDLGLGYNERMHEGRTQLRVLPQYTEHYFLLQRAAAAGPAGSTGRLHMGAPIGWAEAAALPLCLLSAEMHNRSIVDRAFAAAGARVQPAIESNSTVTLVTSVLAGRVCSILPGALLDTVQGHPGLEARPLIAPQIRVPIALMVHNTNRPSRTLAAALDFAQQADWLASAARHAGLLGG</sequence>
<dbReference type="PANTHER" id="PTHR30419">
    <property type="entry name" value="HTH-TYPE TRANSCRIPTIONAL REGULATOR YBHD"/>
    <property type="match status" value="1"/>
</dbReference>